<dbReference type="EMBL" id="JH712363">
    <property type="protein sequence ID" value="EFO19234.1"/>
    <property type="molecule type" value="Genomic_DNA"/>
</dbReference>
<sequence>MNVDHCNQISDKNISKVNIVITDVHDGQKMSSNCMQKMTQLNKLVFLVNENGHLQYYTIGYLSISSLKQKTLKVDQQINVWIGFGIDQLQKCNKTNFISTNCIISFIFDQHNLIIID</sequence>
<dbReference type="GeneID" id="9946697"/>
<dbReference type="RefSeq" id="XP_003144838.1">
    <property type="nucleotide sequence ID" value="XM_003144790.1"/>
</dbReference>
<proteinExistence type="predicted"/>
<dbReference type="AlphaFoldDB" id="A0A1S0TS95"/>
<protein>
    <submittedName>
        <fullName evidence="1">Uncharacterized protein</fullName>
    </submittedName>
</protein>
<gene>
    <name evidence="1" type="ORF">LOAG_09262</name>
</gene>
<accession>A0A1S0TS95</accession>
<evidence type="ECO:0000313" key="1">
    <source>
        <dbReference type="EMBL" id="EFO19234.1"/>
    </source>
</evidence>
<name>A0A1S0TS95_LOALO</name>
<dbReference type="KEGG" id="loa:LOAG_09262"/>
<dbReference type="InParanoid" id="A0A1S0TS95"/>
<dbReference type="CTD" id="9946697"/>
<reference evidence="1" key="1">
    <citation type="submission" date="2012-04" db="EMBL/GenBank/DDBJ databases">
        <title>The Genome Sequence of Loa loa.</title>
        <authorList>
            <consortium name="The Broad Institute Genome Sequencing Platform"/>
            <consortium name="Broad Institute Genome Sequencing Center for Infectious Disease"/>
            <person name="Nutman T.B."/>
            <person name="Fink D.L."/>
            <person name="Russ C."/>
            <person name="Young S."/>
            <person name="Zeng Q."/>
            <person name="Gargeya S."/>
            <person name="Alvarado L."/>
            <person name="Berlin A."/>
            <person name="Chapman S.B."/>
            <person name="Chen Z."/>
            <person name="Freedman E."/>
            <person name="Gellesch M."/>
            <person name="Goldberg J."/>
            <person name="Griggs A."/>
            <person name="Gujja S."/>
            <person name="Heilman E.R."/>
            <person name="Heiman D."/>
            <person name="Howarth C."/>
            <person name="Mehta T."/>
            <person name="Neiman D."/>
            <person name="Pearson M."/>
            <person name="Roberts A."/>
            <person name="Saif S."/>
            <person name="Shea T."/>
            <person name="Shenoy N."/>
            <person name="Sisk P."/>
            <person name="Stolte C."/>
            <person name="Sykes S."/>
            <person name="White J."/>
            <person name="Yandava C."/>
            <person name="Haas B."/>
            <person name="Henn M.R."/>
            <person name="Nusbaum C."/>
            <person name="Birren B."/>
        </authorList>
    </citation>
    <scope>NUCLEOTIDE SEQUENCE [LARGE SCALE GENOMIC DNA]</scope>
</reference>
<dbReference type="OrthoDB" id="5843023at2759"/>
<organism evidence="1">
    <name type="scientific">Loa loa</name>
    <name type="common">Eye worm</name>
    <name type="synonym">Filaria loa</name>
    <dbReference type="NCBI Taxonomy" id="7209"/>
    <lineage>
        <taxon>Eukaryota</taxon>
        <taxon>Metazoa</taxon>
        <taxon>Ecdysozoa</taxon>
        <taxon>Nematoda</taxon>
        <taxon>Chromadorea</taxon>
        <taxon>Rhabditida</taxon>
        <taxon>Spirurina</taxon>
        <taxon>Spiruromorpha</taxon>
        <taxon>Filarioidea</taxon>
        <taxon>Onchocercidae</taxon>
        <taxon>Loa</taxon>
    </lineage>
</organism>